<dbReference type="PANTHER" id="PTHR48081">
    <property type="entry name" value="AB HYDROLASE SUPERFAMILY PROTEIN C4A8.06C"/>
    <property type="match status" value="1"/>
</dbReference>
<dbReference type="AlphaFoldDB" id="A0A1R4FE51"/>
<dbReference type="RefSeq" id="WP_086991256.1">
    <property type="nucleotide sequence ID" value="NZ_FUHU01000020.1"/>
</dbReference>
<feature type="domain" description="BD-FAE-like" evidence="2">
    <location>
        <begin position="35"/>
        <end position="128"/>
    </location>
</feature>
<proteinExistence type="predicted"/>
<evidence type="ECO:0000259" key="2">
    <source>
        <dbReference type="Pfam" id="PF20434"/>
    </source>
</evidence>
<protein>
    <submittedName>
        <fullName evidence="3">Esterase/lipase</fullName>
    </submittedName>
</protein>
<dbReference type="Gene3D" id="3.40.50.1820">
    <property type="entry name" value="alpha/beta hydrolase"/>
    <property type="match status" value="1"/>
</dbReference>
<name>A0A1R4FE51_9MICO</name>
<keyword evidence="4" id="KW-1185">Reference proteome</keyword>
<dbReference type="InterPro" id="IPR050300">
    <property type="entry name" value="GDXG_lipolytic_enzyme"/>
</dbReference>
<accession>A0A1R4FE51</accession>
<gene>
    <name evidence="3" type="ORF">CZ674_04085</name>
</gene>
<evidence type="ECO:0000256" key="1">
    <source>
        <dbReference type="ARBA" id="ARBA00022801"/>
    </source>
</evidence>
<dbReference type="OrthoDB" id="255603at2"/>
<evidence type="ECO:0000313" key="4">
    <source>
        <dbReference type="Proteomes" id="UP000195787"/>
    </source>
</evidence>
<dbReference type="Proteomes" id="UP000195787">
    <property type="component" value="Unassembled WGS sequence"/>
</dbReference>
<organism evidence="3 4">
    <name type="scientific">Agrococcus casei LMG 22410</name>
    <dbReference type="NCBI Taxonomy" id="1255656"/>
    <lineage>
        <taxon>Bacteria</taxon>
        <taxon>Bacillati</taxon>
        <taxon>Actinomycetota</taxon>
        <taxon>Actinomycetes</taxon>
        <taxon>Micrococcales</taxon>
        <taxon>Microbacteriaceae</taxon>
        <taxon>Agrococcus</taxon>
    </lineage>
</organism>
<evidence type="ECO:0000313" key="3">
    <source>
        <dbReference type="EMBL" id="SJM54081.1"/>
    </source>
</evidence>
<dbReference type="GeneID" id="303172384"/>
<sequence>MTDILERSARDPDRVLRYSAAPTGVVDVYDGGSRGVLLLVHGGFWRARYDRMHLRPMAAALADAGWIVALPEFRRVGDPGGGFPGSVDDIRGLVRGVRSLVGAPEAPLTVVGHSAGGHLAMLAAGETDARVVSLAGVLDLAAAQREGLSNGAADEFLGGAPAAGADPMSQPLPAGEIALVHGVNDTEVPVEYSRRFAERDSCIRLSTPNCGHYELIDPESSAFAEVTAALAG</sequence>
<dbReference type="InterPro" id="IPR049492">
    <property type="entry name" value="BD-FAE-like_dom"/>
</dbReference>
<reference evidence="3 4" key="1">
    <citation type="submission" date="2017-02" db="EMBL/GenBank/DDBJ databases">
        <authorList>
            <person name="Peterson S.W."/>
        </authorList>
    </citation>
    <scope>NUCLEOTIDE SEQUENCE [LARGE SCALE GENOMIC DNA]</scope>
    <source>
        <strain evidence="3 4">LMG 22410</strain>
    </source>
</reference>
<dbReference type="PANTHER" id="PTHR48081:SF33">
    <property type="entry name" value="KYNURENINE FORMAMIDASE"/>
    <property type="match status" value="1"/>
</dbReference>
<dbReference type="InterPro" id="IPR029058">
    <property type="entry name" value="AB_hydrolase_fold"/>
</dbReference>
<dbReference type="GO" id="GO:0016787">
    <property type="term" value="F:hydrolase activity"/>
    <property type="evidence" value="ECO:0007669"/>
    <property type="project" value="UniProtKB-KW"/>
</dbReference>
<keyword evidence="1" id="KW-0378">Hydrolase</keyword>
<dbReference type="Pfam" id="PF20434">
    <property type="entry name" value="BD-FAE"/>
    <property type="match status" value="1"/>
</dbReference>
<dbReference type="SUPFAM" id="SSF53474">
    <property type="entry name" value="alpha/beta-Hydrolases"/>
    <property type="match status" value="1"/>
</dbReference>
<dbReference type="EMBL" id="FUHU01000020">
    <property type="protein sequence ID" value="SJM54081.1"/>
    <property type="molecule type" value="Genomic_DNA"/>
</dbReference>